<evidence type="ECO:0000313" key="3">
    <source>
        <dbReference type="WBParaSite" id="GPUH_0001541301-mRNA-1"/>
    </source>
</evidence>
<evidence type="ECO:0000313" key="1">
    <source>
        <dbReference type="EMBL" id="VDN25913.1"/>
    </source>
</evidence>
<dbReference type="Proteomes" id="UP000271098">
    <property type="component" value="Unassembled WGS sequence"/>
</dbReference>
<reference evidence="3" key="1">
    <citation type="submission" date="2016-06" db="UniProtKB">
        <authorList>
            <consortium name="WormBaseParasite"/>
        </authorList>
    </citation>
    <scope>IDENTIFICATION</scope>
</reference>
<reference evidence="1 2" key="2">
    <citation type="submission" date="2018-11" db="EMBL/GenBank/DDBJ databases">
        <authorList>
            <consortium name="Pathogen Informatics"/>
        </authorList>
    </citation>
    <scope>NUCLEOTIDE SEQUENCE [LARGE SCALE GENOMIC DNA]</scope>
</reference>
<dbReference type="EMBL" id="UYRT01082379">
    <property type="protein sequence ID" value="VDN25913.1"/>
    <property type="molecule type" value="Genomic_DNA"/>
</dbReference>
<accession>A0A183E351</accession>
<organism evidence="3">
    <name type="scientific">Gongylonema pulchrum</name>
    <dbReference type="NCBI Taxonomy" id="637853"/>
    <lineage>
        <taxon>Eukaryota</taxon>
        <taxon>Metazoa</taxon>
        <taxon>Ecdysozoa</taxon>
        <taxon>Nematoda</taxon>
        <taxon>Chromadorea</taxon>
        <taxon>Rhabditida</taxon>
        <taxon>Spirurina</taxon>
        <taxon>Spiruromorpha</taxon>
        <taxon>Spiruroidea</taxon>
        <taxon>Gongylonematidae</taxon>
        <taxon>Gongylonema</taxon>
    </lineage>
</organism>
<gene>
    <name evidence="1" type="ORF">GPUH_LOCUS15392</name>
</gene>
<sequence>MDAAHGFAFGYQFMDFSLAEAHWCPFSLQLEIAR</sequence>
<protein>
    <submittedName>
        <fullName evidence="3">FERM domain-containing protein</fullName>
    </submittedName>
</protein>
<proteinExistence type="predicted"/>
<evidence type="ECO:0000313" key="2">
    <source>
        <dbReference type="Proteomes" id="UP000271098"/>
    </source>
</evidence>
<name>A0A183E351_9BILA</name>
<dbReference type="AlphaFoldDB" id="A0A183E351"/>
<dbReference type="WBParaSite" id="GPUH_0001541301-mRNA-1">
    <property type="protein sequence ID" value="GPUH_0001541301-mRNA-1"/>
    <property type="gene ID" value="GPUH_0001541301"/>
</dbReference>
<keyword evidence="2" id="KW-1185">Reference proteome</keyword>